<dbReference type="AlphaFoldDB" id="A0A9P0J9S6"/>
<reference evidence="1" key="2">
    <citation type="submission" date="2022-10" db="EMBL/GenBank/DDBJ databases">
        <authorList>
            <consortium name="ENA_rothamsted_submissions"/>
            <consortium name="culmorum"/>
            <person name="King R."/>
        </authorList>
    </citation>
    <scope>NUCLEOTIDE SEQUENCE</scope>
</reference>
<name>A0A9P0J9S6_APHGO</name>
<proteinExistence type="predicted"/>
<protein>
    <submittedName>
        <fullName evidence="1">Uncharacterized protein</fullName>
    </submittedName>
</protein>
<accession>A0A9P0J9S6</accession>
<reference evidence="1" key="1">
    <citation type="submission" date="2022-02" db="EMBL/GenBank/DDBJ databases">
        <authorList>
            <person name="King R."/>
        </authorList>
    </citation>
    <scope>NUCLEOTIDE SEQUENCE</scope>
</reference>
<sequence length="182" mass="21362">MHKYNKCENVNRFFPQKVLPMFICYICHNWYTLHDIGKHVVTMHFRVDINREVSKTHVCANCDTVMYSPLSELVQHWYIAHSTFRKRVFAQFFHITLNTHLHRVLAITGKLIEDIRQNGGCQTLMYACLFWRTCTRNPETSVFRAIFTKSRKTGFIVNVATLSFRARKSCMTSTGSQNSIFI</sequence>
<gene>
    <name evidence="1" type="ORF">APHIGO_LOCUS9058</name>
</gene>
<dbReference type="Proteomes" id="UP001154329">
    <property type="component" value="Chromosome 3"/>
</dbReference>
<keyword evidence="2" id="KW-1185">Reference proteome</keyword>
<evidence type="ECO:0000313" key="1">
    <source>
        <dbReference type="EMBL" id="CAH1732591.1"/>
    </source>
</evidence>
<organism evidence="1 2">
    <name type="scientific">Aphis gossypii</name>
    <name type="common">Cotton aphid</name>
    <dbReference type="NCBI Taxonomy" id="80765"/>
    <lineage>
        <taxon>Eukaryota</taxon>
        <taxon>Metazoa</taxon>
        <taxon>Ecdysozoa</taxon>
        <taxon>Arthropoda</taxon>
        <taxon>Hexapoda</taxon>
        <taxon>Insecta</taxon>
        <taxon>Pterygota</taxon>
        <taxon>Neoptera</taxon>
        <taxon>Paraneoptera</taxon>
        <taxon>Hemiptera</taxon>
        <taxon>Sternorrhyncha</taxon>
        <taxon>Aphidomorpha</taxon>
        <taxon>Aphidoidea</taxon>
        <taxon>Aphididae</taxon>
        <taxon>Aphidini</taxon>
        <taxon>Aphis</taxon>
        <taxon>Aphis</taxon>
    </lineage>
</organism>
<dbReference type="EMBL" id="OU899036">
    <property type="protein sequence ID" value="CAH1732591.1"/>
    <property type="molecule type" value="Genomic_DNA"/>
</dbReference>
<evidence type="ECO:0000313" key="2">
    <source>
        <dbReference type="Proteomes" id="UP001154329"/>
    </source>
</evidence>